<keyword evidence="2" id="KW-0732">Signal</keyword>
<gene>
    <name evidence="4" type="ORF">SYYSPA8_07115</name>
</gene>
<dbReference type="Proteomes" id="UP001291653">
    <property type="component" value="Unassembled WGS sequence"/>
</dbReference>
<dbReference type="SUPFAM" id="SSF51445">
    <property type="entry name" value="(Trans)glycosidases"/>
    <property type="match status" value="1"/>
</dbReference>
<accession>A0ABQ5NUV9</accession>
<reference evidence="4 5" key="1">
    <citation type="submission" date="2022-10" db="EMBL/GenBank/DDBJ databases">
        <title>Draft genome sequence of Streptomyces sp. YSPA8.</title>
        <authorList>
            <person name="Moriuchi R."/>
            <person name="Dohra H."/>
            <person name="Yamamura H."/>
            <person name="Kodani S."/>
        </authorList>
    </citation>
    <scope>NUCLEOTIDE SEQUENCE [LARGE SCALE GENOMIC DNA]</scope>
    <source>
        <strain evidence="4 5">YSPA8</strain>
    </source>
</reference>
<keyword evidence="5" id="KW-1185">Reference proteome</keyword>
<evidence type="ECO:0000259" key="3">
    <source>
        <dbReference type="Pfam" id="PF08924"/>
    </source>
</evidence>
<evidence type="ECO:0000313" key="5">
    <source>
        <dbReference type="Proteomes" id="UP001291653"/>
    </source>
</evidence>
<dbReference type="EMBL" id="BSBI01000002">
    <property type="protein sequence ID" value="GLF94042.1"/>
    <property type="molecule type" value="Genomic_DNA"/>
</dbReference>
<dbReference type="Pfam" id="PF08924">
    <property type="entry name" value="Rv2525c_GlyHyd-like"/>
    <property type="match status" value="1"/>
</dbReference>
<name>A0ABQ5NUV9_9ACTN</name>
<proteinExistence type="predicted"/>
<sequence length="450" mass="47473">MRLTHPAPPPASRHRSPGRLAALGTAALLLAASGPPAAAQPATSVAYPAGATATRFTGSAFDTCTAPSLTAMRAWRASPYRAVGVYVSGVNRTCAQPRLTASWVRSVSAAGFRLLPIHKGLQPPCGARARDAKISRTPAKAREQGTAAAQDAVARGRALGMRPGSAFYNDIEHYAQTDTGCRTAVLSYLSSWTRELHRTGHLSGVYMNLGQGAKQLSDAYTSTRYARPDALWVARYDRVASLTGWRGVPATRWAAHQRAKQYRGTHDERHGGVTISIDGNRVDAPVATVAHTYRVTGAGPLLVRSGPSPAYTVLRSHAAGASLAVVCQTPGPAVGRTRVWNLLAGGGYVTDHQVTTPSATGYSAPLPRCSHPYQTTEPGGGLAERTGPGVSYPVRARLPQGSLAWVTCQRTGSDVGGTRVWNRLANGRYATDRHVATPGTTGFSAPLPRC</sequence>
<dbReference type="RefSeq" id="WP_323446109.1">
    <property type="nucleotide sequence ID" value="NZ_BSBI01000002.1"/>
</dbReference>
<evidence type="ECO:0000256" key="2">
    <source>
        <dbReference type="SAM" id="SignalP"/>
    </source>
</evidence>
<dbReference type="InterPro" id="IPR017853">
    <property type="entry name" value="GH"/>
</dbReference>
<feature type="chain" id="PRO_5046574621" evidence="2">
    <location>
        <begin position="39"/>
        <end position="450"/>
    </location>
</feature>
<protein>
    <submittedName>
        <fullName evidence="4">DUF1906 domain-containing protein</fullName>
    </submittedName>
</protein>
<feature type="region of interest" description="Disordered" evidence="1">
    <location>
        <begin position="126"/>
        <end position="148"/>
    </location>
</feature>
<comment type="caution">
    <text evidence="4">The sequence shown here is derived from an EMBL/GenBank/DDBJ whole genome shotgun (WGS) entry which is preliminary data.</text>
</comment>
<evidence type="ECO:0000256" key="1">
    <source>
        <dbReference type="SAM" id="MobiDB-lite"/>
    </source>
</evidence>
<feature type="domain" description="Rv2525c-like glycoside hydrolase-like" evidence="3">
    <location>
        <begin position="74"/>
        <end position="281"/>
    </location>
</feature>
<evidence type="ECO:0000313" key="4">
    <source>
        <dbReference type="EMBL" id="GLF94042.1"/>
    </source>
</evidence>
<dbReference type="CDD" id="cd06418">
    <property type="entry name" value="GH25_BacA-like"/>
    <property type="match status" value="1"/>
</dbReference>
<organism evidence="4 5">
    <name type="scientific">Streptomyces yaizuensis</name>
    <dbReference type="NCBI Taxonomy" id="2989713"/>
    <lineage>
        <taxon>Bacteria</taxon>
        <taxon>Bacillati</taxon>
        <taxon>Actinomycetota</taxon>
        <taxon>Actinomycetes</taxon>
        <taxon>Kitasatosporales</taxon>
        <taxon>Streptomycetaceae</taxon>
        <taxon>Streptomyces</taxon>
    </lineage>
</organism>
<dbReference type="InterPro" id="IPR015020">
    <property type="entry name" value="Rv2525c-like_Glyco_Hydro-like"/>
</dbReference>
<feature type="signal peptide" evidence="2">
    <location>
        <begin position="1"/>
        <end position="38"/>
    </location>
</feature>
<dbReference type="Gene3D" id="3.20.20.80">
    <property type="entry name" value="Glycosidases"/>
    <property type="match status" value="1"/>
</dbReference>